<organism evidence="2">
    <name type="scientific">uncultured Caudovirales phage</name>
    <dbReference type="NCBI Taxonomy" id="2100421"/>
    <lineage>
        <taxon>Viruses</taxon>
        <taxon>Duplodnaviria</taxon>
        <taxon>Heunggongvirae</taxon>
        <taxon>Uroviricota</taxon>
        <taxon>Caudoviricetes</taxon>
        <taxon>Peduoviridae</taxon>
        <taxon>Maltschvirus</taxon>
        <taxon>Maltschvirus maltsch</taxon>
    </lineage>
</organism>
<reference evidence="2" key="1">
    <citation type="submission" date="2020-05" db="EMBL/GenBank/DDBJ databases">
        <authorList>
            <person name="Chiriac C."/>
            <person name="Salcher M."/>
            <person name="Ghai R."/>
            <person name="Kavagutti S V."/>
        </authorList>
    </citation>
    <scope>NUCLEOTIDE SEQUENCE</scope>
</reference>
<protein>
    <submittedName>
        <fullName evidence="2">Uncharacterized protein</fullName>
    </submittedName>
</protein>
<evidence type="ECO:0000313" key="1">
    <source>
        <dbReference type="EMBL" id="CAB4212793.1"/>
    </source>
</evidence>
<sequence length="215" mass="21770">MANLNAKHGAIAKHMRNGSKDVPLRAYYVKSDYATALYIGDPVSRVAGDANATAIKLAAGAMVGGAEAFGAGALQKVERATNGDTNAITGFIQHIGFSAADASCFRAGYKPASTEAIVFVADHPDTIFEIQASAACVAADVGKVTNLTGSGGSTVTGLSSAELDSAALATGNSSYQLRVVGISGDILNNDVAANNVNVLVQINNHTDVDVAKAGV</sequence>
<evidence type="ECO:0000313" key="2">
    <source>
        <dbReference type="EMBL" id="CAB5228111.1"/>
    </source>
</evidence>
<name>A0A6J7XAS3_9CAUD</name>
<proteinExistence type="predicted"/>
<dbReference type="EMBL" id="LR798383">
    <property type="protein sequence ID" value="CAB5228111.1"/>
    <property type="molecule type" value="Genomic_DNA"/>
</dbReference>
<gene>
    <name evidence="1" type="ORF">UFOVP1437_60</name>
    <name evidence="2" type="ORF">UFOVP1531_5</name>
</gene>
<accession>A0A6J7XAS3</accession>
<dbReference type="EMBL" id="LR797382">
    <property type="protein sequence ID" value="CAB4212793.1"/>
    <property type="molecule type" value="Genomic_DNA"/>
</dbReference>